<dbReference type="InterPro" id="IPR000008">
    <property type="entry name" value="C2_dom"/>
</dbReference>
<dbReference type="Proteomes" id="UP001178508">
    <property type="component" value="Chromosome 12"/>
</dbReference>
<dbReference type="InterPro" id="IPR035892">
    <property type="entry name" value="C2_domain_sf"/>
</dbReference>
<reference evidence="4" key="1">
    <citation type="submission" date="2023-08" db="EMBL/GenBank/DDBJ databases">
        <authorList>
            <person name="Alioto T."/>
            <person name="Alioto T."/>
            <person name="Gomez Garrido J."/>
        </authorList>
    </citation>
    <scope>NUCLEOTIDE SEQUENCE</scope>
</reference>
<evidence type="ECO:0000313" key="5">
    <source>
        <dbReference type="Proteomes" id="UP001178508"/>
    </source>
</evidence>
<evidence type="ECO:0000259" key="3">
    <source>
        <dbReference type="PROSITE" id="PS50004"/>
    </source>
</evidence>
<sequence>MTPKMKLAVFVSLLMVFPFQTEAASCIGKTVDVWVINGHDLTGDGLQHPDPYVKIRIGEVTKRTRIVYSNADPVWYQRLRFYEVTSSLMRIDIWEADRFTADDHLGTCIEQMDAEGTEWHPVVCRATDQGYVKLFYRCF</sequence>
<dbReference type="SUPFAM" id="SSF49562">
    <property type="entry name" value="C2 domain (Calcium/lipid-binding domain, CaLB)"/>
    <property type="match status" value="1"/>
</dbReference>
<dbReference type="EMBL" id="OY660875">
    <property type="protein sequence ID" value="CAJ1069185.1"/>
    <property type="molecule type" value="Genomic_DNA"/>
</dbReference>
<proteinExistence type="predicted"/>
<dbReference type="Gene3D" id="2.60.40.150">
    <property type="entry name" value="C2 domain"/>
    <property type="match status" value="1"/>
</dbReference>
<evidence type="ECO:0000256" key="1">
    <source>
        <dbReference type="ARBA" id="ARBA00022729"/>
    </source>
</evidence>
<dbReference type="PANTHER" id="PTHR46096:SF3">
    <property type="entry name" value="PERFORIN-1"/>
    <property type="match status" value="1"/>
</dbReference>
<dbReference type="PROSITE" id="PS50004">
    <property type="entry name" value="C2"/>
    <property type="match status" value="1"/>
</dbReference>
<dbReference type="InterPro" id="IPR052784">
    <property type="entry name" value="Perforin-1_pore-forming"/>
</dbReference>
<organism evidence="4 5">
    <name type="scientific">Xyrichtys novacula</name>
    <name type="common">Pearly razorfish</name>
    <name type="synonym">Hemipteronotus novacula</name>
    <dbReference type="NCBI Taxonomy" id="13765"/>
    <lineage>
        <taxon>Eukaryota</taxon>
        <taxon>Metazoa</taxon>
        <taxon>Chordata</taxon>
        <taxon>Craniata</taxon>
        <taxon>Vertebrata</taxon>
        <taxon>Euteleostomi</taxon>
        <taxon>Actinopterygii</taxon>
        <taxon>Neopterygii</taxon>
        <taxon>Teleostei</taxon>
        <taxon>Neoteleostei</taxon>
        <taxon>Acanthomorphata</taxon>
        <taxon>Eupercaria</taxon>
        <taxon>Labriformes</taxon>
        <taxon>Labridae</taxon>
        <taxon>Xyrichtys</taxon>
    </lineage>
</organism>
<dbReference type="GO" id="GO:0022829">
    <property type="term" value="F:wide pore channel activity"/>
    <property type="evidence" value="ECO:0007669"/>
    <property type="project" value="TreeGrafter"/>
</dbReference>
<name>A0AAV1G6P7_XYRNO</name>
<dbReference type="GO" id="GO:0001771">
    <property type="term" value="P:immunological synapse formation"/>
    <property type="evidence" value="ECO:0007669"/>
    <property type="project" value="TreeGrafter"/>
</dbReference>
<feature type="domain" description="C2" evidence="3">
    <location>
        <begin position="3"/>
        <end position="135"/>
    </location>
</feature>
<evidence type="ECO:0000313" key="4">
    <source>
        <dbReference type="EMBL" id="CAJ1069185.1"/>
    </source>
</evidence>
<keyword evidence="5" id="KW-1185">Reference proteome</keyword>
<keyword evidence="1 2" id="KW-0732">Signal</keyword>
<evidence type="ECO:0000256" key="2">
    <source>
        <dbReference type="SAM" id="SignalP"/>
    </source>
</evidence>
<dbReference type="GO" id="GO:0051607">
    <property type="term" value="P:defense response to virus"/>
    <property type="evidence" value="ECO:0007669"/>
    <property type="project" value="TreeGrafter"/>
</dbReference>
<protein>
    <submittedName>
        <fullName evidence="4">Protein C2-DOMAIN ABA-RELATED 11-like isoform X3</fullName>
    </submittedName>
</protein>
<gene>
    <name evidence="4" type="ORF">XNOV1_A024422</name>
</gene>
<dbReference type="GO" id="GO:0001913">
    <property type="term" value="P:T cell mediated cytotoxicity"/>
    <property type="evidence" value="ECO:0007669"/>
    <property type="project" value="TreeGrafter"/>
</dbReference>
<dbReference type="SMART" id="SM00239">
    <property type="entry name" value="C2"/>
    <property type="match status" value="1"/>
</dbReference>
<dbReference type="AlphaFoldDB" id="A0AAV1G6P7"/>
<dbReference type="GO" id="GO:0016020">
    <property type="term" value="C:membrane"/>
    <property type="evidence" value="ECO:0007669"/>
    <property type="project" value="TreeGrafter"/>
</dbReference>
<accession>A0AAV1G6P7</accession>
<feature type="chain" id="PRO_5043897778" evidence="2">
    <location>
        <begin position="24"/>
        <end position="139"/>
    </location>
</feature>
<dbReference type="PANTHER" id="PTHR46096">
    <property type="entry name" value="PERFORIN-1"/>
    <property type="match status" value="1"/>
</dbReference>
<feature type="signal peptide" evidence="2">
    <location>
        <begin position="1"/>
        <end position="23"/>
    </location>
</feature>
<dbReference type="Pfam" id="PF00168">
    <property type="entry name" value="C2"/>
    <property type="match status" value="1"/>
</dbReference>